<feature type="transmembrane region" description="Helical" evidence="5">
    <location>
        <begin position="57"/>
        <end position="77"/>
    </location>
</feature>
<feature type="transmembrane region" description="Helical" evidence="5">
    <location>
        <begin position="179"/>
        <end position="198"/>
    </location>
</feature>
<evidence type="ECO:0000256" key="4">
    <source>
        <dbReference type="ARBA" id="ARBA00023136"/>
    </source>
</evidence>
<dbReference type="EMBL" id="CABPSL010000001">
    <property type="protein sequence ID" value="VVD70427.1"/>
    <property type="molecule type" value="Genomic_DNA"/>
</dbReference>
<evidence type="ECO:0000256" key="5">
    <source>
        <dbReference type="SAM" id="Phobius"/>
    </source>
</evidence>
<feature type="transmembrane region" description="Helical" evidence="5">
    <location>
        <begin position="326"/>
        <end position="344"/>
    </location>
</feature>
<dbReference type="GO" id="GO:0005886">
    <property type="term" value="C:plasma membrane"/>
    <property type="evidence" value="ECO:0007669"/>
    <property type="project" value="TreeGrafter"/>
</dbReference>
<dbReference type="SUPFAM" id="SSF103473">
    <property type="entry name" value="MFS general substrate transporter"/>
    <property type="match status" value="1"/>
</dbReference>
<name>A0A5E4S463_9BURK</name>
<feature type="transmembrane region" description="Helical" evidence="5">
    <location>
        <begin position="381"/>
        <end position="407"/>
    </location>
</feature>
<protein>
    <submittedName>
        <fullName evidence="7">4-hydroxybenzoate transporter PcaK</fullName>
    </submittedName>
</protein>
<dbReference type="Gene3D" id="1.20.1250.20">
    <property type="entry name" value="MFS general substrate transporter like domains"/>
    <property type="match status" value="1"/>
</dbReference>
<dbReference type="Proteomes" id="UP000384354">
    <property type="component" value="Unassembled WGS sequence"/>
</dbReference>
<keyword evidence="4 5" id="KW-0472">Membrane</keyword>
<evidence type="ECO:0000256" key="2">
    <source>
        <dbReference type="ARBA" id="ARBA00022692"/>
    </source>
</evidence>
<evidence type="ECO:0000313" key="7">
    <source>
        <dbReference type="EMBL" id="VVD70427.1"/>
    </source>
</evidence>
<feature type="transmembrane region" description="Helical" evidence="5">
    <location>
        <begin position="89"/>
        <end position="109"/>
    </location>
</feature>
<feature type="transmembrane region" description="Helical" evidence="5">
    <location>
        <begin position="21"/>
        <end position="45"/>
    </location>
</feature>
<feature type="domain" description="Major facilitator superfamily (MFS) profile" evidence="6">
    <location>
        <begin position="23"/>
        <end position="437"/>
    </location>
</feature>
<sequence>MTTTITAREEIAQAKFGGFHFKFAVLLTAIMFFDGYDLFNAAYVIPLVRKTWQPSPGMIGFMLSSGIIGLSIGSVLQGLLSDRFGRRRVMLLALWMLTISSGLLATVVHGPLGFAIFRLIMGTALGMVTPLALTCINEWAPAKNANTFATWVFQLGFSAGGIFAGIAGLSMTAHFGWESLYYIGAASLLVVIAATLWLPESIQYLMLRGRESEVRVLLAKLRPEREAVYRTATFAPMHKPETIGSIAALLSPMYRRNTIVHWIVGFLSLFCIHGLTGWLPTLVVASGGGVSSAFAYGTLVMLASVFGGIGMGWLADKLRSRIKAMIIGYTLASISMISVGIALGNLWAPPFVAALGFFIFGAQAVLNNYQVMCYRTEVRGTGMGVAVGLNRVGGIMGPMIIGIVATFNPSPSYTFGIFAVALALAAAIISLGRQEIASVGLVPAPEARSNEVSGAASVPAGQR</sequence>
<dbReference type="InterPro" id="IPR036259">
    <property type="entry name" value="MFS_trans_sf"/>
</dbReference>
<feature type="transmembrane region" description="Helical" evidence="5">
    <location>
        <begin position="350"/>
        <end position="369"/>
    </location>
</feature>
<feature type="transmembrane region" description="Helical" evidence="5">
    <location>
        <begin position="115"/>
        <end position="136"/>
    </location>
</feature>
<accession>A0A5E4S463</accession>
<feature type="transmembrane region" description="Helical" evidence="5">
    <location>
        <begin position="148"/>
        <end position="173"/>
    </location>
</feature>
<dbReference type="PANTHER" id="PTHR23508">
    <property type="entry name" value="CARBOXYLIC ACID TRANSPORTER PROTEIN HOMOLOG"/>
    <property type="match status" value="1"/>
</dbReference>
<dbReference type="InterPro" id="IPR020846">
    <property type="entry name" value="MFS_dom"/>
</dbReference>
<dbReference type="InterPro" id="IPR011701">
    <property type="entry name" value="MFS"/>
</dbReference>
<evidence type="ECO:0000256" key="1">
    <source>
        <dbReference type="ARBA" id="ARBA00004141"/>
    </source>
</evidence>
<dbReference type="GO" id="GO:0046943">
    <property type="term" value="F:carboxylic acid transmembrane transporter activity"/>
    <property type="evidence" value="ECO:0007669"/>
    <property type="project" value="TreeGrafter"/>
</dbReference>
<dbReference type="PANTHER" id="PTHR23508:SF10">
    <property type="entry name" value="CARBOXYLIC ACID TRANSPORTER PROTEIN HOMOLOG"/>
    <property type="match status" value="1"/>
</dbReference>
<reference evidence="7 8" key="1">
    <citation type="submission" date="2019-08" db="EMBL/GenBank/DDBJ databases">
        <authorList>
            <person name="Peeters C."/>
        </authorList>
    </citation>
    <scope>NUCLEOTIDE SEQUENCE [LARGE SCALE GENOMIC DNA]</scope>
    <source>
        <strain evidence="7 8">LMG 31106</strain>
    </source>
</reference>
<evidence type="ECO:0000313" key="8">
    <source>
        <dbReference type="Proteomes" id="UP000384354"/>
    </source>
</evidence>
<comment type="subcellular location">
    <subcellularLocation>
        <location evidence="1">Membrane</location>
        <topology evidence="1">Multi-pass membrane protein</topology>
    </subcellularLocation>
</comment>
<dbReference type="PROSITE" id="PS50850">
    <property type="entry name" value="MFS"/>
    <property type="match status" value="1"/>
</dbReference>
<dbReference type="AlphaFoldDB" id="A0A5E4S463"/>
<feature type="transmembrane region" description="Helical" evidence="5">
    <location>
        <begin position="293"/>
        <end position="314"/>
    </location>
</feature>
<gene>
    <name evidence="7" type="primary">pcaK_1</name>
    <name evidence="7" type="ORF">PCE31106_00568</name>
</gene>
<evidence type="ECO:0000259" key="6">
    <source>
        <dbReference type="PROSITE" id="PS50850"/>
    </source>
</evidence>
<evidence type="ECO:0000256" key="3">
    <source>
        <dbReference type="ARBA" id="ARBA00022989"/>
    </source>
</evidence>
<feature type="transmembrane region" description="Helical" evidence="5">
    <location>
        <begin position="259"/>
        <end position="281"/>
    </location>
</feature>
<dbReference type="RefSeq" id="WP_017232602.1">
    <property type="nucleotide sequence ID" value="NZ_CABPSL010000001.1"/>
</dbReference>
<dbReference type="Pfam" id="PF07690">
    <property type="entry name" value="MFS_1"/>
    <property type="match status" value="1"/>
</dbReference>
<keyword evidence="3 5" id="KW-1133">Transmembrane helix</keyword>
<keyword evidence="2 5" id="KW-0812">Transmembrane</keyword>
<organism evidence="7 8">
    <name type="scientific">Pandoraea cepalis</name>
    <dbReference type="NCBI Taxonomy" id="2508294"/>
    <lineage>
        <taxon>Bacteria</taxon>
        <taxon>Pseudomonadati</taxon>
        <taxon>Pseudomonadota</taxon>
        <taxon>Betaproteobacteria</taxon>
        <taxon>Burkholderiales</taxon>
        <taxon>Burkholderiaceae</taxon>
        <taxon>Pandoraea</taxon>
    </lineage>
</organism>
<proteinExistence type="predicted"/>
<feature type="transmembrane region" description="Helical" evidence="5">
    <location>
        <begin position="413"/>
        <end position="431"/>
    </location>
</feature>